<evidence type="ECO:0000313" key="3">
    <source>
        <dbReference type="EMBL" id="MBB2967312.1"/>
    </source>
</evidence>
<evidence type="ECO:0000259" key="1">
    <source>
        <dbReference type="Pfam" id="PF17389"/>
    </source>
</evidence>
<feature type="domain" description="Alpha-L-rhamnosidase six-hairpin glycosidase" evidence="1">
    <location>
        <begin position="200"/>
        <end position="269"/>
    </location>
</feature>
<dbReference type="PANTHER" id="PTHR34987">
    <property type="entry name" value="C, PUTATIVE (AFU_ORTHOLOGUE AFUA_3G02880)-RELATED"/>
    <property type="match status" value="1"/>
</dbReference>
<organism evidence="3 4">
    <name type="scientific">Leifsonia aquatica</name>
    <name type="common">Corynebacterium aquaticum</name>
    <dbReference type="NCBI Taxonomy" id="144185"/>
    <lineage>
        <taxon>Bacteria</taxon>
        <taxon>Bacillati</taxon>
        <taxon>Actinomycetota</taxon>
        <taxon>Actinomycetes</taxon>
        <taxon>Micrococcales</taxon>
        <taxon>Microbacteriaceae</taxon>
        <taxon>Leifsonia</taxon>
    </lineage>
</organism>
<dbReference type="Pfam" id="PF17390">
    <property type="entry name" value="Bac_rhamnosid_C"/>
    <property type="match status" value="1"/>
</dbReference>
<dbReference type="Proteomes" id="UP000538196">
    <property type="component" value="Unassembled WGS sequence"/>
</dbReference>
<dbReference type="PANTHER" id="PTHR34987:SF6">
    <property type="entry name" value="ALPHA-L-RHAMNOSIDASE SIX-HAIRPIN GLYCOSIDASE DOMAIN-CONTAINING PROTEIN"/>
    <property type="match status" value="1"/>
</dbReference>
<dbReference type="InterPro" id="IPR012341">
    <property type="entry name" value="6hp_glycosidase-like_sf"/>
</dbReference>
<feature type="domain" description="Alpha-L-rhamnosidase C-terminal" evidence="2">
    <location>
        <begin position="529"/>
        <end position="581"/>
    </location>
</feature>
<sequence length="599" mass="64649">MTWYYPPHQRELGMLHTLVREGFAANRHVDYALNFAGTARVAEFRVDDGETLLVETEEGEPPALHLAHPAASVVTRAPGETEWIAAVPIEGDADAPPHRVLEPRVPVALASRDGLWEAEGPLLGRPVFRSAARPTVASGESREEALADPATAETRHDVVALPDGSWTTVHELGFRFLRIDSPAGDVAEVTVDASRRPAPRRGAFACSDDTLTRIWQVSADTLHACMHGLMIDGVKRDRMPWIGDQALNTLSNAYAFGDRRIVTDGLTALGRPRHGYVNGIADYSLWWLIGTGFLTRTFDAAGYLAAEADHIHGFTERLAAQTGADGLFRPIPTDDDFHALVFIDWGVETDPDRDSTALQILWLWALRTAASGLHSTAHPGAARWDALADHVLATLRAAAWDDATASWREYVDGASAPSPYPNLLAVLAGLNGAHDRGVRDLLLGTERAGTPFMTGFLLRALIEVGEPEAAVHRIHDLWGGMLDAGARSFWEEFGDDGSPYAMYERPFGKSLCHAWSSGPAALLPDAVLGLRPLADGWSRFTVAPRLGSLEWAEARVPAPPGDIIATARDGVVTVEVPAGATLVTDAGEHPGPASVRWTA</sequence>
<accession>A0A7W4YJB7</accession>
<name>A0A7W4YJB7_LEIAQ</name>
<dbReference type="InterPro" id="IPR035398">
    <property type="entry name" value="Bac_rhamnosid_C"/>
</dbReference>
<dbReference type="SUPFAM" id="SSF48208">
    <property type="entry name" value="Six-hairpin glycosidases"/>
    <property type="match status" value="1"/>
</dbReference>
<dbReference type="RefSeq" id="WP_021764192.1">
    <property type="nucleotide sequence ID" value="NZ_JACHVP010000002.1"/>
</dbReference>
<dbReference type="AlphaFoldDB" id="A0A7W4YJB7"/>
<keyword evidence="4" id="KW-1185">Reference proteome</keyword>
<dbReference type="Pfam" id="PF17389">
    <property type="entry name" value="Bac_rhamnosid6H"/>
    <property type="match status" value="1"/>
</dbReference>
<proteinExistence type="predicted"/>
<dbReference type="GO" id="GO:0005975">
    <property type="term" value="P:carbohydrate metabolic process"/>
    <property type="evidence" value="ECO:0007669"/>
    <property type="project" value="InterPro"/>
</dbReference>
<protein>
    <recommendedName>
        <fullName evidence="5">Alpha-L-rhamnosidase</fullName>
    </recommendedName>
</protein>
<dbReference type="InterPro" id="IPR035396">
    <property type="entry name" value="Bac_rhamnosid6H"/>
</dbReference>
<dbReference type="EMBL" id="JACHVP010000002">
    <property type="protein sequence ID" value="MBB2967312.1"/>
    <property type="molecule type" value="Genomic_DNA"/>
</dbReference>
<evidence type="ECO:0000259" key="2">
    <source>
        <dbReference type="Pfam" id="PF17390"/>
    </source>
</evidence>
<reference evidence="3 4" key="1">
    <citation type="submission" date="2020-08" db="EMBL/GenBank/DDBJ databases">
        <title>Sequencing the genomes of 1000 actinobacteria strains.</title>
        <authorList>
            <person name="Klenk H.-P."/>
        </authorList>
    </citation>
    <scope>NUCLEOTIDE SEQUENCE [LARGE SCALE GENOMIC DNA]</scope>
    <source>
        <strain evidence="3 4">DSM 20146</strain>
    </source>
</reference>
<dbReference type="InterPro" id="IPR008928">
    <property type="entry name" value="6-hairpin_glycosidase_sf"/>
</dbReference>
<comment type="caution">
    <text evidence="3">The sequence shown here is derived from an EMBL/GenBank/DDBJ whole genome shotgun (WGS) entry which is preliminary data.</text>
</comment>
<gene>
    <name evidence="3" type="ORF">FHX33_002075</name>
</gene>
<evidence type="ECO:0000313" key="4">
    <source>
        <dbReference type="Proteomes" id="UP000538196"/>
    </source>
</evidence>
<dbReference type="Gene3D" id="1.50.10.10">
    <property type="match status" value="1"/>
</dbReference>
<dbReference type="Gene3D" id="2.60.420.10">
    <property type="entry name" value="Maltose phosphorylase, domain 3"/>
    <property type="match status" value="1"/>
</dbReference>
<evidence type="ECO:0008006" key="5">
    <source>
        <dbReference type="Google" id="ProtNLM"/>
    </source>
</evidence>